<dbReference type="EMBL" id="CP034412">
    <property type="protein sequence ID" value="QCY46262.1"/>
    <property type="molecule type" value="Genomic_DNA"/>
</dbReference>
<accession>A0A5B7WQP9</accession>
<dbReference type="AlphaFoldDB" id="A0A5B7WQP9"/>
<dbReference type="Pfam" id="PF12900">
    <property type="entry name" value="Pyridox_ox_2"/>
    <property type="match status" value="1"/>
</dbReference>
<dbReference type="SUPFAM" id="SSF50475">
    <property type="entry name" value="FMN-binding split barrel"/>
    <property type="match status" value="1"/>
</dbReference>
<dbReference type="RefSeq" id="WP_054820856.1">
    <property type="nucleotide sequence ID" value="NZ_BAAAGL010000004.1"/>
</dbReference>
<organism evidence="1 2">
    <name type="scientific">Glutamicibacter creatinolyticus</name>
    <dbReference type="NCBI Taxonomy" id="162496"/>
    <lineage>
        <taxon>Bacteria</taxon>
        <taxon>Bacillati</taxon>
        <taxon>Actinomycetota</taxon>
        <taxon>Actinomycetes</taxon>
        <taxon>Micrococcales</taxon>
        <taxon>Micrococcaceae</taxon>
        <taxon>Glutamicibacter</taxon>
    </lineage>
</organism>
<gene>
    <name evidence="1" type="ORF">GcLGCM259_0497</name>
</gene>
<dbReference type="KEGG" id="gcr:GcLGCM259_0497"/>
<dbReference type="InterPro" id="IPR012349">
    <property type="entry name" value="Split_barrel_FMN-bd"/>
</dbReference>
<sequence length="146" mass="15999">MRFEHDNDDPVLKLTEEQCWELLAHSAHGRVATAAAGIIDIVPVNFAVHKGYIFIRTAPGNKLAAMTVNSSIAFEADGVLSDEAWSVVVHGTAAVLESEEEIREARESGVTPWIPTLKDAWVRVKVERISGRHFILGAQPEVTDEA</sequence>
<proteinExistence type="predicted"/>
<dbReference type="InterPro" id="IPR024747">
    <property type="entry name" value="Pyridox_Oxase-rel"/>
</dbReference>
<dbReference type="Proteomes" id="UP000307000">
    <property type="component" value="Chromosome"/>
</dbReference>
<evidence type="ECO:0000313" key="2">
    <source>
        <dbReference type="Proteomes" id="UP000307000"/>
    </source>
</evidence>
<dbReference type="Gene3D" id="2.30.110.10">
    <property type="entry name" value="Electron Transport, Fmn-binding Protein, Chain A"/>
    <property type="match status" value="1"/>
</dbReference>
<keyword evidence="2" id="KW-1185">Reference proteome</keyword>
<evidence type="ECO:0000313" key="1">
    <source>
        <dbReference type="EMBL" id="QCY46262.1"/>
    </source>
</evidence>
<protein>
    <submittedName>
        <fullName evidence="1">Flavin-nucleotide-binding protein</fullName>
    </submittedName>
</protein>
<reference evidence="1 2" key="1">
    <citation type="submission" date="2018-12" db="EMBL/GenBank/DDBJ databases">
        <title>Complete Genome Sequence of Glutamicibacter creatinolyticus strain LGCM259,isolated from an abscess of a 12-year-old mare in Italy.</title>
        <authorList>
            <person name="Santos R.G."/>
            <person name="Silva A.L."/>
            <person name="Seyffert N."/>
            <person name="Castro T.L.P."/>
            <person name="Attili A.R."/>
            <person name="Rifici C."/>
            <person name="Mazzullo G."/>
            <person name="Brenig B."/>
            <person name="Venanzi F."/>
            <person name="Azevedo V."/>
        </authorList>
    </citation>
    <scope>NUCLEOTIDE SEQUENCE [LARGE SCALE GENOMIC DNA]</scope>
    <source>
        <strain evidence="1 2">LGCM 259</strain>
    </source>
</reference>
<name>A0A5B7WQP9_9MICC</name>